<keyword evidence="2" id="KW-1185">Reference proteome</keyword>
<sequence length="125" mass="14409">MVKHEQVEWVDCVDMAAFEAWLEVHHGERDEVWLRIAKKASGRASVNAWEGTEAALCFGWIDGLRRSLDDDCFLQRYSPRRRRSPWSRINADRALELIAAGRMRPAGFAEIERARADGRWQAAIL</sequence>
<evidence type="ECO:0000313" key="1">
    <source>
        <dbReference type="EMBL" id="MDW5596915.1"/>
    </source>
</evidence>
<evidence type="ECO:0000313" key="2">
    <source>
        <dbReference type="Proteomes" id="UP001284601"/>
    </source>
</evidence>
<accession>A0ABU4HWN5</accession>
<comment type="caution">
    <text evidence="1">The sequence shown here is derived from an EMBL/GenBank/DDBJ whole genome shotgun (WGS) entry which is preliminary data.</text>
</comment>
<proteinExistence type="predicted"/>
<reference evidence="2" key="1">
    <citation type="submission" date="2023-07" db="EMBL/GenBank/DDBJ databases">
        <title>Conexibacter stalactiti sp. nov., isolated from stalactites in a lava cave and emended description of the genus Conexibacter.</title>
        <authorList>
            <person name="Lee S.D."/>
        </authorList>
    </citation>
    <scope>NUCLEOTIDE SEQUENCE [LARGE SCALE GENOMIC DNA]</scope>
    <source>
        <strain evidence="2">KCTC 39840</strain>
    </source>
</reference>
<dbReference type="RefSeq" id="WP_318599351.1">
    <property type="nucleotide sequence ID" value="NZ_JAWSTH010000069.1"/>
</dbReference>
<name>A0ABU4HWN5_9ACTN</name>
<gene>
    <name evidence="1" type="ORF">R7226_21385</name>
</gene>
<reference evidence="1 2" key="2">
    <citation type="submission" date="2023-10" db="EMBL/GenBank/DDBJ databases">
        <authorList>
            <person name="Han X.F."/>
        </authorList>
    </citation>
    <scope>NUCLEOTIDE SEQUENCE [LARGE SCALE GENOMIC DNA]</scope>
    <source>
        <strain evidence="1 2">KCTC 39840</strain>
    </source>
</reference>
<dbReference type="EMBL" id="JAWSTH010000069">
    <property type="protein sequence ID" value="MDW5596915.1"/>
    <property type="molecule type" value="Genomic_DNA"/>
</dbReference>
<organism evidence="1 2">
    <name type="scientific">Conexibacter stalactiti</name>
    <dbReference type="NCBI Taxonomy" id="1940611"/>
    <lineage>
        <taxon>Bacteria</taxon>
        <taxon>Bacillati</taxon>
        <taxon>Actinomycetota</taxon>
        <taxon>Thermoleophilia</taxon>
        <taxon>Solirubrobacterales</taxon>
        <taxon>Conexibacteraceae</taxon>
        <taxon>Conexibacter</taxon>
    </lineage>
</organism>
<protein>
    <recommendedName>
        <fullName evidence="3">Bacteriocin-protection protein</fullName>
    </recommendedName>
</protein>
<evidence type="ECO:0008006" key="3">
    <source>
        <dbReference type="Google" id="ProtNLM"/>
    </source>
</evidence>
<dbReference type="Proteomes" id="UP001284601">
    <property type="component" value="Unassembled WGS sequence"/>
</dbReference>